<dbReference type="AlphaFoldDB" id="A0A0L0D6R3"/>
<feature type="compositionally biased region" description="Low complexity" evidence="2">
    <location>
        <begin position="119"/>
        <end position="137"/>
    </location>
</feature>
<evidence type="ECO:0000313" key="4">
    <source>
        <dbReference type="Proteomes" id="UP000054408"/>
    </source>
</evidence>
<dbReference type="GO" id="GO:0045271">
    <property type="term" value="C:respiratory chain complex I"/>
    <property type="evidence" value="ECO:0007669"/>
    <property type="project" value="InterPro"/>
</dbReference>
<reference evidence="3 4" key="1">
    <citation type="submission" date="2010-05" db="EMBL/GenBank/DDBJ databases">
        <title>The Genome Sequence of Thecamonas trahens ATCC 50062.</title>
        <authorList>
            <consortium name="The Broad Institute Genome Sequencing Platform"/>
            <person name="Russ C."/>
            <person name="Cuomo C."/>
            <person name="Shea T."/>
            <person name="Young S.K."/>
            <person name="Zeng Q."/>
            <person name="Koehrsen M."/>
            <person name="Haas B."/>
            <person name="Borodovsky M."/>
            <person name="Guigo R."/>
            <person name="Alvarado L."/>
            <person name="Berlin A."/>
            <person name="Bochicchio J."/>
            <person name="Borenstein D."/>
            <person name="Chapman S."/>
            <person name="Chen Z."/>
            <person name="Freedman E."/>
            <person name="Gellesch M."/>
            <person name="Goldberg J."/>
            <person name="Griggs A."/>
            <person name="Gujja S."/>
            <person name="Heilman E."/>
            <person name="Heiman D."/>
            <person name="Hepburn T."/>
            <person name="Howarth C."/>
            <person name="Jen D."/>
            <person name="Larson L."/>
            <person name="Mehta T."/>
            <person name="Park D."/>
            <person name="Pearson M."/>
            <person name="Roberts A."/>
            <person name="Saif S."/>
            <person name="Shenoy N."/>
            <person name="Sisk P."/>
            <person name="Stolte C."/>
            <person name="Sykes S."/>
            <person name="Thomson T."/>
            <person name="Walk T."/>
            <person name="White J."/>
            <person name="Yandava C."/>
            <person name="Burger G."/>
            <person name="Gray M.W."/>
            <person name="Holland P.W.H."/>
            <person name="King N."/>
            <person name="Lang F.B.F."/>
            <person name="Roger A.J."/>
            <person name="Ruiz-Trillo I."/>
            <person name="Lander E."/>
            <person name="Nusbaum C."/>
        </authorList>
    </citation>
    <scope>NUCLEOTIDE SEQUENCE [LARGE SCALE GENOMIC DNA]</scope>
    <source>
        <strain evidence="3 4">ATCC 50062</strain>
    </source>
</reference>
<feature type="region of interest" description="Disordered" evidence="2">
    <location>
        <begin position="119"/>
        <end position="171"/>
    </location>
</feature>
<dbReference type="PANTHER" id="PTHR32470">
    <property type="entry name" value="ADH DEHYDROGENASE [UBIQUINONE] 1 ALPHA SUBCOMPLEX ASSEMBLY FACTOR 2"/>
    <property type="match status" value="1"/>
</dbReference>
<dbReference type="RefSeq" id="XP_013759254.1">
    <property type="nucleotide sequence ID" value="XM_013903800.1"/>
</dbReference>
<accession>A0A0L0D6R3</accession>
<evidence type="ECO:0000256" key="2">
    <source>
        <dbReference type="SAM" id="MobiDB-lite"/>
    </source>
</evidence>
<dbReference type="GO" id="GO:0005739">
    <property type="term" value="C:mitochondrion"/>
    <property type="evidence" value="ECO:0007669"/>
    <property type="project" value="TreeGrafter"/>
</dbReference>
<dbReference type="Proteomes" id="UP000054408">
    <property type="component" value="Unassembled WGS sequence"/>
</dbReference>
<evidence type="ECO:0000256" key="1">
    <source>
        <dbReference type="ARBA" id="ARBA00007355"/>
    </source>
</evidence>
<sequence>MSSFLARATAAIRARVGVAGPTTVGRDAAGNVFLEADGRRYVEFAEADNPDPTQVDPMWQMWLRGNRPAPTPDEIAAREEARATMRKRIKEVQEREAREALETIAEFGSEHAVAGMPRPAAAAATAADGAADPKMAGEAMRRVDSDAPLPPTGASGTGDDFQPGKWTPNKT</sequence>
<dbReference type="Pfam" id="PF05071">
    <property type="entry name" value="NDUFA12"/>
    <property type="match status" value="1"/>
</dbReference>
<evidence type="ECO:0000313" key="3">
    <source>
        <dbReference type="EMBL" id="KNC47776.1"/>
    </source>
</evidence>
<keyword evidence="4" id="KW-1185">Reference proteome</keyword>
<dbReference type="OrthoDB" id="274641at2759"/>
<proteinExistence type="inferred from homology"/>
<organism evidence="3 4">
    <name type="scientific">Thecamonas trahens ATCC 50062</name>
    <dbReference type="NCBI Taxonomy" id="461836"/>
    <lineage>
        <taxon>Eukaryota</taxon>
        <taxon>Apusozoa</taxon>
        <taxon>Apusomonadida</taxon>
        <taxon>Apusomonadidae</taxon>
        <taxon>Thecamonas</taxon>
    </lineage>
</organism>
<dbReference type="EMBL" id="GL349448">
    <property type="protein sequence ID" value="KNC47776.1"/>
    <property type="molecule type" value="Genomic_DNA"/>
</dbReference>
<name>A0A0L0D6R3_THETB</name>
<dbReference type="PANTHER" id="PTHR32470:SF2">
    <property type="entry name" value="NADH DEHYDROGENASE [UBIQUINONE] 1 ALPHA SUBCOMPLEX ASSEMBLY FACTOR 2"/>
    <property type="match status" value="1"/>
</dbReference>
<dbReference type="InterPro" id="IPR007763">
    <property type="entry name" value="NDUFA12"/>
</dbReference>
<gene>
    <name evidence="3" type="ORF">AMSG_04003</name>
</gene>
<comment type="similarity">
    <text evidence="1">Belongs to the complex I NDUFA12 subunit family.</text>
</comment>
<dbReference type="GeneID" id="25563569"/>
<dbReference type="GO" id="GO:0032981">
    <property type="term" value="P:mitochondrial respiratory chain complex I assembly"/>
    <property type="evidence" value="ECO:0007669"/>
    <property type="project" value="TreeGrafter"/>
</dbReference>
<protein>
    <submittedName>
        <fullName evidence="3">Uncharacterized protein</fullName>
    </submittedName>
</protein>
<dbReference type="InterPro" id="IPR052618">
    <property type="entry name" value="ComplexI_NDUFA12"/>
</dbReference>